<dbReference type="Proteomes" id="UP000655420">
    <property type="component" value="Unassembled WGS sequence"/>
</dbReference>
<evidence type="ECO:0000313" key="1">
    <source>
        <dbReference type="EMBL" id="MBK0399502.1"/>
    </source>
</evidence>
<organism evidence="1 2">
    <name type="scientific">Thermohalobaculum xanthum</name>
    <dbReference type="NCBI Taxonomy" id="2753746"/>
    <lineage>
        <taxon>Bacteria</taxon>
        <taxon>Pseudomonadati</taxon>
        <taxon>Pseudomonadota</taxon>
        <taxon>Alphaproteobacteria</taxon>
        <taxon>Rhodobacterales</taxon>
        <taxon>Paracoccaceae</taxon>
        <taxon>Thermohalobaculum</taxon>
    </lineage>
</organism>
<keyword evidence="2" id="KW-1185">Reference proteome</keyword>
<gene>
    <name evidence="1" type="ORF">H0I76_09890</name>
</gene>
<evidence type="ECO:0000313" key="2">
    <source>
        <dbReference type="Proteomes" id="UP000655420"/>
    </source>
</evidence>
<dbReference type="AlphaFoldDB" id="A0A8J7M7V1"/>
<proteinExistence type="predicted"/>
<name>A0A8J7M7V1_9RHOB</name>
<protein>
    <submittedName>
        <fullName evidence="1">Uncharacterized protein</fullName>
    </submittedName>
</protein>
<accession>A0A8J7M7V1</accession>
<sequence length="80" mass="9237">MPIILNKDQRVASLAPLEGFAFEALFMISVMLKDKDLSPLLTCPNLYLLDCARFASKAEFQALEAKRPELICRWFDWDAW</sequence>
<dbReference type="EMBL" id="JAEHHL010000006">
    <property type="protein sequence ID" value="MBK0399502.1"/>
    <property type="molecule type" value="Genomic_DNA"/>
</dbReference>
<reference evidence="1" key="1">
    <citation type="submission" date="2020-12" db="EMBL/GenBank/DDBJ databases">
        <title>Bacterial taxonomy.</title>
        <authorList>
            <person name="Pan X."/>
        </authorList>
    </citation>
    <scope>NUCLEOTIDE SEQUENCE</scope>
    <source>
        <strain evidence="1">M0105</strain>
    </source>
</reference>
<comment type="caution">
    <text evidence="1">The sequence shown here is derived from an EMBL/GenBank/DDBJ whole genome shotgun (WGS) entry which is preliminary data.</text>
</comment>